<feature type="domain" description="FAD/NAD(P)-binding" evidence="8">
    <location>
        <begin position="1"/>
        <end position="305"/>
    </location>
</feature>
<dbReference type="Proteomes" id="UP000029409">
    <property type="component" value="Chromosome"/>
</dbReference>
<dbReference type="InterPro" id="IPR050260">
    <property type="entry name" value="FAD-bd_OxRdtase"/>
</dbReference>
<evidence type="ECO:0000256" key="3">
    <source>
        <dbReference type="ARBA" id="ARBA00022630"/>
    </source>
</evidence>
<dbReference type="Pfam" id="PF02852">
    <property type="entry name" value="Pyr_redox_dim"/>
    <property type="match status" value="1"/>
</dbReference>
<dbReference type="STRING" id="44251.PDUR_25645"/>
<dbReference type="KEGG" id="pdu:PDUR_25645"/>
<evidence type="ECO:0000256" key="6">
    <source>
        <dbReference type="ARBA" id="ARBA00023284"/>
    </source>
</evidence>
<dbReference type="SUPFAM" id="SSF55424">
    <property type="entry name" value="FAD/NAD-linked reductases, dimerisation (C-terminal) domain"/>
    <property type="match status" value="1"/>
</dbReference>
<keyword evidence="4" id="KW-0274">FAD</keyword>
<comment type="similarity">
    <text evidence="2">Belongs to the class-III pyridine nucleotide-disulfide oxidoreductase family.</text>
</comment>
<dbReference type="PANTHER" id="PTHR43429:SF1">
    <property type="entry name" value="NAD(P)H SULFUR OXIDOREDUCTASE (COA-DEPENDENT)"/>
    <property type="match status" value="1"/>
</dbReference>
<dbReference type="eggNOG" id="COG0446">
    <property type="taxonomic scope" value="Bacteria"/>
</dbReference>
<dbReference type="GO" id="GO:0016491">
    <property type="term" value="F:oxidoreductase activity"/>
    <property type="evidence" value="ECO:0007669"/>
    <property type="project" value="UniProtKB-KW"/>
</dbReference>
<dbReference type="AlphaFoldDB" id="A0A089HSD2"/>
<comment type="cofactor">
    <cofactor evidence="1">
        <name>FAD</name>
        <dbReference type="ChEBI" id="CHEBI:57692"/>
    </cofactor>
</comment>
<reference evidence="9 10" key="1">
    <citation type="submission" date="2014-08" db="EMBL/GenBank/DDBJ databases">
        <title>Comparative genomics of the Paenibacillus odorifer group.</title>
        <authorList>
            <person name="den Bakker H.C."/>
            <person name="Tsai Y.-C."/>
            <person name="Martin N."/>
            <person name="Korlach J."/>
            <person name="Wiedmann M."/>
        </authorList>
    </citation>
    <scope>NUCLEOTIDE SEQUENCE [LARGE SCALE GENOMIC DNA]</scope>
    <source>
        <strain evidence="9 10">DSM 1735</strain>
    </source>
</reference>
<dbReference type="SUPFAM" id="SSF51905">
    <property type="entry name" value="FAD/NAD(P)-binding domain"/>
    <property type="match status" value="1"/>
</dbReference>
<dbReference type="InterPro" id="IPR023753">
    <property type="entry name" value="FAD/NAD-binding_dom"/>
</dbReference>
<keyword evidence="3" id="KW-0285">Flavoprotein</keyword>
<dbReference type="InterPro" id="IPR036188">
    <property type="entry name" value="FAD/NAD-bd_sf"/>
</dbReference>
<proteinExistence type="inferred from homology"/>
<dbReference type="Pfam" id="PF07992">
    <property type="entry name" value="Pyr_redox_2"/>
    <property type="match status" value="1"/>
</dbReference>
<evidence type="ECO:0000313" key="10">
    <source>
        <dbReference type="Proteomes" id="UP000029409"/>
    </source>
</evidence>
<dbReference type="RefSeq" id="WP_042209695.1">
    <property type="nucleotide sequence ID" value="NZ_CP009288.1"/>
</dbReference>
<keyword evidence="5" id="KW-0560">Oxidoreductase</keyword>
<dbReference type="OrthoDB" id="9802028at2"/>
<evidence type="ECO:0000256" key="1">
    <source>
        <dbReference type="ARBA" id="ARBA00001974"/>
    </source>
</evidence>
<evidence type="ECO:0000256" key="5">
    <source>
        <dbReference type="ARBA" id="ARBA00023002"/>
    </source>
</evidence>
<evidence type="ECO:0000313" key="9">
    <source>
        <dbReference type="EMBL" id="AIQ14891.1"/>
    </source>
</evidence>
<evidence type="ECO:0000259" key="7">
    <source>
        <dbReference type="Pfam" id="PF02852"/>
    </source>
</evidence>
<dbReference type="InterPro" id="IPR016156">
    <property type="entry name" value="FAD/NAD-linked_Rdtase_dimer_sf"/>
</dbReference>
<sequence length="454" mass="49759">MKVAVIGCTHAGTAAIVNTAQLYPEAEITVYERNDNISFLSCGIALYVGGVVKDPQGLFYSSPEKLAELGVKTNMRHEVVSVNTKNKTLRARDLSTGKEFDDTYDKLIVTTGSWPIMPKLEGIELDNIVLSKNFQHSNTIIEKAQHAKQIAVVGAGYIGVELVEAFQLNGKKVTLIDAETRILSKYLDAEFTNPIEQSLKDHGIELALGEKVSSFKGENGKVTTIVTDKGEYKADLVILCIGFRPNTELLKGQVDMLGNGAIIVNEYMRTSAPDVFAAGDSCAIHYNPTGKKAYIPLATNAVRMGTLVARNLVNNTIPYMGTQGTSGIKIYEDNIAGTGLTEAAAKNEGIDAEAVMITDNYRPEFMPSFEEVQLKVVFERCTRRILGAQIMSKADLTQSINTISVCIQNGMTVDQLAFIDFFFQPHYNKPWNFLNTVGLQALPKTVDSRQPVRV</sequence>
<evidence type="ECO:0000256" key="2">
    <source>
        <dbReference type="ARBA" id="ARBA00009130"/>
    </source>
</evidence>
<dbReference type="InterPro" id="IPR004099">
    <property type="entry name" value="Pyr_nucl-diS_OxRdtase_dimer"/>
</dbReference>
<dbReference type="PRINTS" id="PR00411">
    <property type="entry name" value="PNDRDTASEI"/>
</dbReference>
<dbReference type="Gene3D" id="3.50.50.60">
    <property type="entry name" value="FAD/NAD(P)-binding domain"/>
    <property type="match status" value="2"/>
</dbReference>
<dbReference type="PRINTS" id="PR00368">
    <property type="entry name" value="FADPNR"/>
</dbReference>
<evidence type="ECO:0000259" key="8">
    <source>
        <dbReference type="Pfam" id="PF07992"/>
    </source>
</evidence>
<keyword evidence="6" id="KW-0676">Redox-active center</keyword>
<name>A0A089HSD2_PAEDU</name>
<gene>
    <name evidence="9" type="ORF">PDUR_25645</name>
</gene>
<dbReference type="EMBL" id="CP009288">
    <property type="protein sequence ID" value="AIQ14891.1"/>
    <property type="molecule type" value="Genomic_DNA"/>
</dbReference>
<dbReference type="Gene3D" id="3.30.390.30">
    <property type="match status" value="1"/>
</dbReference>
<feature type="domain" description="Pyridine nucleotide-disulphide oxidoreductase dimerisation" evidence="7">
    <location>
        <begin position="334"/>
        <end position="428"/>
    </location>
</feature>
<protein>
    <submittedName>
        <fullName evidence="9">NADH oxidase</fullName>
    </submittedName>
</protein>
<keyword evidence="10" id="KW-1185">Reference proteome</keyword>
<accession>A0A089HSD2</accession>
<dbReference type="PANTHER" id="PTHR43429">
    <property type="entry name" value="PYRIDINE NUCLEOTIDE-DISULFIDE OXIDOREDUCTASE DOMAIN-CONTAINING"/>
    <property type="match status" value="1"/>
</dbReference>
<organism evidence="9 10">
    <name type="scientific">Paenibacillus durus</name>
    <name type="common">Paenibacillus azotofixans</name>
    <dbReference type="NCBI Taxonomy" id="44251"/>
    <lineage>
        <taxon>Bacteria</taxon>
        <taxon>Bacillati</taxon>
        <taxon>Bacillota</taxon>
        <taxon>Bacilli</taxon>
        <taxon>Bacillales</taxon>
        <taxon>Paenibacillaceae</taxon>
        <taxon>Paenibacillus</taxon>
    </lineage>
</organism>
<evidence type="ECO:0000256" key="4">
    <source>
        <dbReference type="ARBA" id="ARBA00022827"/>
    </source>
</evidence>